<dbReference type="InParanoid" id="Q7UUU6"/>
<dbReference type="Proteomes" id="UP000001025">
    <property type="component" value="Chromosome"/>
</dbReference>
<feature type="region of interest" description="Disordered" evidence="1">
    <location>
        <begin position="1"/>
        <end position="52"/>
    </location>
</feature>
<dbReference type="EnsemblBacteria" id="CAD72981">
    <property type="protein sequence ID" value="CAD72981"/>
    <property type="gene ID" value="RB3055"/>
</dbReference>
<protein>
    <submittedName>
        <fullName evidence="2">Uncharacterized protein</fullName>
    </submittedName>
</protein>
<accession>Q7UUU6</accession>
<evidence type="ECO:0000313" key="2">
    <source>
        <dbReference type="EMBL" id="CAD72981.1"/>
    </source>
</evidence>
<dbReference type="STRING" id="243090.RB3055"/>
<gene>
    <name evidence="2" type="ordered locus">RB3055</name>
</gene>
<reference evidence="2 3" key="1">
    <citation type="journal article" date="2003" name="Proc. Natl. Acad. Sci. U.S.A.">
        <title>Complete genome sequence of the marine planctomycete Pirellula sp. strain 1.</title>
        <authorList>
            <person name="Gloeckner F.O."/>
            <person name="Kube M."/>
            <person name="Bauer M."/>
            <person name="Teeling H."/>
            <person name="Lombardot T."/>
            <person name="Ludwig W."/>
            <person name="Gade D."/>
            <person name="Beck A."/>
            <person name="Borzym K."/>
            <person name="Heitmann K."/>
            <person name="Rabus R."/>
            <person name="Schlesner H."/>
            <person name="Amann R."/>
            <person name="Reinhardt R."/>
        </authorList>
    </citation>
    <scope>NUCLEOTIDE SEQUENCE [LARGE SCALE GENOMIC DNA]</scope>
    <source>
        <strain evidence="3">DSM 10527 / NCIMB 13988 / SH1</strain>
    </source>
</reference>
<evidence type="ECO:0000256" key="1">
    <source>
        <dbReference type="SAM" id="MobiDB-lite"/>
    </source>
</evidence>
<keyword evidence="3" id="KW-1185">Reference proteome</keyword>
<dbReference type="AlphaFoldDB" id="Q7UUU6"/>
<dbReference type="EMBL" id="BX294138">
    <property type="protein sequence ID" value="CAD72981.1"/>
    <property type="molecule type" value="Genomic_DNA"/>
</dbReference>
<feature type="compositionally biased region" description="Basic residues" evidence="1">
    <location>
        <begin position="8"/>
        <end position="22"/>
    </location>
</feature>
<dbReference type="KEGG" id="rba:RB3055"/>
<sequence length="52" mass="6270">MANLQQNRKARSQRRVLRRHYKTALTPNGRREPVDFRSKLASTKPKFTFQQR</sequence>
<proteinExistence type="predicted"/>
<organism evidence="2 3">
    <name type="scientific">Rhodopirellula baltica (strain DSM 10527 / NCIMB 13988 / SH1)</name>
    <dbReference type="NCBI Taxonomy" id="243090"/>
    <lineage>
        <taxon>Bacteria</taxon>
        <taxon>Pseudomonadati</taxon>
        <taxon>Planctomycetota</taxon>
        <taxon>Planctomycetia</taxon>
        <taxon>Pirellulales</taxon>
        <taxon>Pirellulaceae</taxon>
        <taxon>Rhodopirellula</taxon>
    </lineage>
</organism>
<dbReference type="HOGENOM" id="CLU_3084112_0_0_0"/>
<feature type="compositionally biased region" description="Basic and acidic residues" evidence="1">
    <location>
        <begin position="29"/>
        <end position="38"/>
    </location>
</feature>
<evidence type="ECO:0000313" key="3">
    <source>
        <dbReference type="Proteomes" id="UP000001025"/>
    </source>
</evidence>
<name>Q7UUU6_RHOBA</name>